<name>A0A1H1Y7T3_9BRAD</name>
<gene>
    <name evidence="2" type="ORF">SAMN05444158_4674</name>
</gene>
<keyword evidence="3" id="KW-1185">Reference proteome</keyword>
<dbReference type="Proteomes" id="UP000243904">
    <property type="component" value="Chromosome I"/>
</dbReference>
<organism evidence="2 3">
    <name type="scientific">Bradyrhizobium canariense</name>
    <dbReference type="NCBI Taxonomy" id="255045"/>
    <lineage>
        <taxon>Bacteria</taxon>
        <taxon>Pseudomonadati</taxon>
        <taxon>Pseudomonadota</taxon>
        <taxon>Alphaproteobacteria</taxon>
        <taxon>Hyphomicrobiales</taxon>
        <taxon>Nitrobacteraceae</taxon>
        <taxon>Bradyrhizobium</taxon>
    </lineage>
</organism>
<evidence type="ECO:0000313" key="3">
    <source>
        <dbReference type="Proteomes" id="UP000243904"/>
    </source>
</evidence>
<dbReference type="EMBL" id="LT629750">
    <property type="protein sequence ID" value="SDT17425.1"/>
    <property type="molecule type" value="Genomic_DNA"/>
</dbReference>
<reference evidence="3" key="1">
    <citation type="submission" date="2016-10" db="EMBL/GenBank/DDBJ databases">
        <authorList>
            <person name="Varghese N."/>
            <person name="Submissions S."/>
        </authorList>
    </citation>
    <scope>NUCLEOTIDE SEQUENCE [LARGE SCALE GENOMIC DNA]</scope>
    <source>
        <strain evidence="3">GAS369</strain>
    </source>
</reference>
<dbReference type="AlphaFoldDB" id="A0A1H1Y7T3"/>
<feature type="region of interest" description="Disordered" evidence="1">
    <location>
        <begin position="1"/>
        <end position="24"/>
    </location>
</feature>
<protein>
    <submittedName>
        <fullName evidence="2">Uncharacterized protein</fullName>
    </submittedName>
</protein>
<proteinExistence type="predicted"/>
<accession>A0A1H1Y7T3</accession>
<feature type="compositionally biased region" description="Basic and acidic residues" evidence="1">
    <location>
        <begin position="1"/>
        <end position="18"/>
    </location>
</feature>
<sequence length="59" mass="6411">MPDKSDLDDPRSPTRDNPDWVESAFSVGTKPDLSSLRQLLISADQVFSISLTTDSGIGM</sequence>
<evidence type="ECO:0000256" key="1">
    <source>
        <dbReference type="SAM" id="MobiDB-lite"/>
    </source>
</evidence>
<evidence type="ECO:0000313" key="2">
    <source>
        <dbReference type="EMBL" id="SDT17425.1"/>
    </source>
</evidence>